<organism evidence="2 3">
    <name type="scientific">Papaver somniferum</name>
    <name type="common">Opium poppy</name>
    <dbReference type="NCBI Taxonomy" id="3469"/>
    <lineage>
        <taxon>Eukaryota</taxon>
        <taxon>Viridiplantae</taxon>
        <taxon>Streptophyta</taxon>
        <taxon>Embryophyta</taxon>
        <taxon>Tracheophyta</taxon>
        <taxon>Spermatophyta</taxon>
        <taxon>Magnoliopsida</taxon>
        <taxon>Ranunculales</taxon>
        <taxon>Papaveraceae</taxon>
        <taxon>Papaveroideae</taxon>
        <taxon>Papaver</taxon>
    </lineage>
</organism>
<dbReference type="Proteomes" id="UP000316621">
    <property type="component" value="Chromosome 5"/>
</dbReference>
<feature type="region of interest" description="Disordered" evidence="1">
    <location>
        <begin position="22"/>
        <end position="73"/>
    </location>
</feature>
<dbReference type="AlphaFoldDB" id="A0A4Y7JHC2"/>
<feature type="region of interest" description="Disordered" evidence="1">
    <location>
        <begin position="91"/>
        <end position="110"/>
    </location>
</feature>
<feature type="compositionally biased region" description="Acidic residues" evidence="1">
    <location>
        <begin position="28"/>
        <end position="37"/>
    </location>
</feature>
<keyword evidence="3" id="KW-1185">Reference proteome</keyword>
<gene>
    <name evidence="2" type="ORF">C5167_021679</name>
</gene>
<proteinExistence type="predicted"/>
<feature type="compositionally biased region" description="Acidic residues" evidence="1">
    <location>
        <begin position="56"/>
        <end position="69"/>
    </location>
</feature>
<dbReference type="Gramene" id="RZC59926">
    <property type="protein sequence ID" value="RZC59926"/>
    <property type="gene ID" value="C5167_021679"/>
</dbReference>
<evidence type="ECO:0000313" key="3">
    <source>
        <dbReference type="Proteomes" id="UP000316621"/>
    </source>
</evidence>
<accession>A0A4Y7JHC2</accession>
<evidence type="ECO:0000313" key="2">
    <source>
        <dbReference type="EMBL" id="RZC59926.1"/>
    </source>
</evidence>
<reference evidence="2 3" key="1">
    <citation type="journal article" date="2018" name="Science">
        <title>The opium poppy genome and morphinan production.</title>
        <authorList>
            <person name="Guo L."/>
            <person name="Winzer T."/>
            <person name="Yang X."/>
            <person name="Li Y."/>
            <person name="Ning Z."/>
            <person name="He Z."/>
            <person name="Teodor R."/>
            <person name="Lu Y."/>
            <person name="Bowser T.A."/>
            <person name="Graham I.A."/>
            <person name="Ye K."/>
        </authorList>
    </citation>
    <scope>NUCLEOTIDE SEQUENCE [LARGE SCALE GENOMIC DNA]</scope>
    <source>
        <strain evidence="3">cv. HN1</strain>
        <tissue evidence="2">Leaves</tissue>
    </source>
</reference>
<sequence>MIHGIAWSSECHLTGYYLGRDADSGHEEYDDDDECDSMDGISGEDRDSEEFKYDSDNDEYLEDDGEDLDMFPSGKSAGKITYLFCSEIEDNEKPTDNWNANSKHPKKSDEQRNVVDGFDCCLNLSWS</sequence>
<evidence type="ECO:0000256" key="1">
    <source>
        <dbReference type="SAM" id="MobiDB-lite"/>
    </source>
</evidence>
<feature type="compositionally biased region" description="Basic and acidic residues" evidence="1">
    <location>
        <begin position="43"/>
        <end position="55"/>
    </location>
</feature>
<dbReference type="EMBL" id="CM010719">
    <property type="protein sequence ID" value="RZC59926.1"/>
    <property type="molecule type" value="Genomic_DNA"/>
</dbReference>
<name>A0A4Y7JHC2_PAPSO</name>
<protein>
    <submittedName>
        <fullName evidence="2">Uncharacterized protein</fullName>
    </submittedName>
</protein>